<evidence type="ECO:0000313" key="3">
    <source>
        <dbReference type="EMBL" id="RWX52083.1"/>
    </source>
</evidence>
<protein>
    <submittedName>
        <fullName evidence="3">Uncharacterized protein</fullName>
    </submittedName>
</protein>
<keyword evidence="2" id="KW-1133">Transmembrane helix</keyword>
<keyword evidence="2" id="KW-0812">Transmembrane</keyword>
<feature type="compositionally biased region" description="Low complexity" evidence="1">
    <location>
        <begin position="44"/>
        <end position="53"/>
    </location>
</feature>
<proteinExistence type="predicted"/>
<feature type="region of interest" description="Disordered" evidence="1">
    <location>
        <begin position="37"/>
        <end position="67"/>
    </location>
</feature>
<sequence length="280" mass="31051">MKQEKNFSIIAPVCYIISAVLLFYALFSLVALIIPPPPPPPPTTTTTTTTTTTIATNPPRSDTEENQKDTIITSCGTPCKASPKEIKEATIRKVEYSPQPGTGLNELHLDVETADQQNFIIHVSPEYKISRCPDLFRFHEGETVTVVGFELLGNQANICAAEITRQSSEALKLRDRTTGEYDNTIFNHEICKKELLPSIYSCGKSWKTPLMEIEGTIRKVEYRKPPGGSQKGLHFDVETADKQSVVIHVFPEPKTSQCPDLFTFKEGETVTVVGSEFSTP</sequence>
<feature type="non-terminal residue" evidence="3">
    <location>
        <position position="280"/>
    </location>
</feature>
<dbReference type="EMBL" id="MTKS01000042">
    <property type="protein sequence ID" value="RWX52083.1"/>
    <property type="molecule type" value="Genomic_DNA"/>
</dbReference>
<feature type="transmembrane region" description="Helical" evidence="2">
    <location>
        <begin position="12"/>
        <end position="34"/>
    </location>
</feature>
<evidence type="ECO:0000313" key="4">
    <source>
        <dbReference type="Proteomes" id="UP000288892"/>
    </source>
</evidence>
<name>A0A444JG87_9BACT</name>
<accession>A0A444JG87</accession>
<keyword evidence="2" id="KW-0472">Membrane</keyword>
<comment type="caution">
    <text evidence="3">The sequence shown here is derived from an EMBL/GenBank/DDBJ whole genome shotgun (WGS) entry which is preliminary data.</text>
</comment>
<gene>
    <name evidence="3" type="ORF">VU01_10428</name>
</gene>
<evidence type="ECO:0000256" key="1">
    <source>
        <dbReference type="SAM" id="MobiDB-lite"/>
    </source>
</evidence>
<evidence type="ECO:0000256" key="2">
    <source>
        <dbReference type="SAM" id="Phobius"/>
    </source>
</evidence>
<dbReference type="AlphaFoldDB" id="A0A444JG87"/>
<keyword evidence="4" id="KW-1185">Reference proteome</keyword>
<organism evidence="3 4">
    <name type="scientific">Candidatus Electrothrix marina</name>
    <dbReference type="NCBI Taxonomy" id="1859130"/>
    <lineage>
        <taxon>Bacteria</taxon>
        <taxon>Pseudomonadati</taxon>
        <taxon>Thermodesulfobacteriota</taxon>
        <taxon>Desulfobulbia</taxon>
        <taxon>Desulfobulbales</taxon>
        <taxon>Desulfobulbaceae</taxon>
        <taxon>Candidatus Electrothrix</taxon>
    </lineage>
</organism>
<reference evidence="3 4" key="1">
    <citation type="submission" date="2017-01" db="EMBL/GenBank/DDBJ databases">
        <title>The cable genome- insights into the physiology and evolution of filamentous bacteria capable of sulfide oxidation via long distance electron transfer.</title>
        <authorList>
            <person name="Schreiber L."/>
            <person name="Bjerg J.T."/>
            <person name="Boggild A."/>
            <person name="Van De Vossenberg J."/>
            <person name="Meysman F."/>
            <person name="Nielsen L.P."/>
            <person name="Schramm A."/>
            <person name="Kjeldsen K.U."/>
        </authorList>
    </citation>
    <scope>NUCLEOTIDE SEQUENCE [LARGE SCALE GENOMIC DNA]</scope>
    <source>
        <strain evidence="3">A5</strain>
    </source>
</reference>
<dbReference type="Proteomes" id="UP000288892">
    <property type="component" value="Unassembled WGS sequence"/>
</dbReference>